<sequence length="785" mass="88960">MLSRHLISSARRVSLLSEKSRVILSRSAFSSGKKGDDLESDLQKDLKKLNEILKTGLNDVKPQEVPKAAEEPVDDKNFMNFRQQSEREAYQRSSSIFNWKVALATLGIGGSCLAALFYVKKIRLEEREKHRKITAGKARIGGDWELLNTDGKLEGSEQLKGNWLLMYFGFTHCPDICPDEIEKMIKVVDILDAKGQVPIVPVFISVDPERDTIPRVKEYCAEFSKKLRGFTGSTEQVNKVAKTFRVYHSQGPRTTKQQDDYIVDHTVIMYLIDPDGNFHDYYGQNRKAEEIANVIDMKMSAPVQSDFSVRVAKRSDEMRYSVLMFNGMDKVDTGKWTNESHVTMEREDNRGVVLASQTVQEYGEGSEYGKAAREEARRKKYGRQSKTYKLDNQPWKLSFNEPDGGRNRKMRGIREGGANEHADYWVFLKPTSSCEFQAYKVDEWHKFLPAITHKTLDIDQAEEKFLQRNKVMNQFALKAAIQNMVNPAEDGEAIEKMNRSLKLRDEASSGDSDEEDNGGEEAEKTNKKKKKNLKTKKDKRQRVDNSDDVAKYESSDGEDEGREYDYMSDSGSDSDREQVPSDDKVEKQMVGVGDEEGAKEDSDDSESDEDLTKKLLKNQTTRKDNLDVEERDSSGDDTDADNEENMTSVVFLPKKEEIPSAMETNENGEGASGTSDGGAKKRAHTDDSALKNDDLGPKDAKKAKIVEKNKFVDGLNEETVRRYLRRKPHTTKELLHKMKGKCGEMSKAEVVMKLAAILKAIDPLQFKQQQGKKDVLFFSLTNTVA</sequence>
<feature type="transmembrane region" description="Helical" evidence="13">
    <location>
        <begin position="97"/>
        <end position="119"/>
    </location>
</feature>
<dbReference type="GO" id="GO:0046872">
    <property type="term" value="F:metal ion binding"/>
    <property type="evidence" value="ECO:0007669"/>
    <property type="project" value="UniProtKB-KW"/>
</dbReference>
<dbReference type="GO" id="GO:0032968">
    <property type="term" value="P:positive regulation of transcription elongation by RNA polymerase II"/>
    <property type="evidence" value="ECO:0007669"/>
    <property type="project" value="InterPro"/>
</dbReference>
<keyword evidence="6 11" id="KW-0804">Transcription</keyword>
<keyword evidence="16" id="KW-1185">Reference proteome</keyword>
<feature type="compositionally biased region" description="Basic and acidic residues" evidence="12">
    <location>
        <begin position="684"/>
        <end position="701"/>
    </location>
</feature>
<dbReference type="SUPFAM" id="SSF46785">
    <property type="entry name" value="Winged helix' DNA-binding domain"/>
    <property type="match status" value="1"/>
</dbReference>
<feature type="binding site" evidence="9">
    <location>
        <position position="173"/>
    </location>
    <ligand>
        <name>Cu cation</name>
        <dbReference type="ChEBI" id="CHEBI:23378"/>
    </ligand>
</feature>
<dbReference type="FunFam" id="3.40.30.10:FF:000013">
    <property type="entry name" value="Blast:Protein SCO1 homolog, mitochondrial"/>
    <property type="match status" value="1"/>
</dbReference>
<feature type="region of interest" description="Disordered" evidence="12">
    <location>
        <begin position="504"/>
        <end position="701"/>
    </location>
</feature>
<dbReference type="PANTHER" id="PTHR12151">
    <property type="entry name" value="ELECTRON TRANSPORT PROTIN SCO1/SENC FAMILY MEMBER"/>
    <property type="match status" value="1"/>
</dbReference>
<feature type="compositionally biased region" description="Basic and acidic residues" evidence="12">
    <location>
        <begin position="573"/>
        <end position="587"/>
    </location>
</feature>
<feature type="compositionally biased region" description="Basic and acidic residues" evidence="12">
    <location>
        <begin position="621"/>
        <end position="634"/>
    </location>
</feature>
<comment type="function">
    <text evidence="8 11">TFIIF is a general transcription initiation factor that binds to RNA polymerase II and helps to recruit it to the initiation complex in collaboration with TFIIB. It promotes transcription elongation.</text>
</comment>
<keyword evidence="7 11" id="KW-0539">Nucleus</keyword>
<gene>
    <name evidence="15" type="ORF">CAMP_LOCUS5298</name>
</gene>
<feature type="domain" description="Thioredoxin" evidence="14">
    <location>
        <begin position="135"/>
        <end position="300"/>
    </location>
</feature>
<comment type="similarity">
    <text evidence="11">Belongs to the TFIIF alpha subunit family.</text>
</comment>
<feature type="binding site" evidence="9">
    <location>
        <position position="177"/>
    </location>
    <ligand>
        <name>Cu cation</name>
        <dbReference type="ChEBI" id="CHEBI:23378"/>
    </ligand>
</feature>
<dbReference type="SUPFAM" id="SSF52833">
    <property type="entry name" value="Thioredoxin-like"/>
    <property type="match status" value="1"/>
</dbReference>
<feature type="disulfide bond" description="Redox-active" evidence="10">
    <location>
        <begin position="173"/>
        <end position="177"/>
    </location>
</feature>
<dbReference type="InterPro" id="IPR013766">
    <property type="entry name" value="Thioredoxin_domain"/>
</dbReference>
<dbReference type="AlphaFoldDB" id="A0A9P1N031"/>
<feature type="compositionally biased region" description="Acidic residues" evidence="12">
    <location>
        <begin position="635"/>
        <end position="644"/>
    </location>
</feature>
<evidence type="ECO:0000256" key="10">
    <source>
        <dbReference type="PIRSR" id="PIRSR603782-2"/>
    </source>
</evidence>
<evidence type="ECO:0000256" key="6">
    <source>
        <dbReference type="ARBA" id="ARBA00023163"/>
    </source>
</evidence>
<keyword evidence="10" id="KW-1015">Disulfide bond</keyword>
<accession>A0A9P1N031</accession>
<evidence type="ECO:0000256" key="4">
    <source>
        <dbReference type="ARBA" id="ARBA00023015"/>
    </source>
</evidence>
<evidence type="ECO:0000259" key="14">
    <source>
        <dbReference type="PROSITE" id="PS51352"/>
    </source>
</evidence>
<keyword evidence="9" id="KW-0479">Metal-binding</keyword>
<evidence type="ECO:0000256" key="2">
    <source>
        <dbReference type="ARBA" id="ARBA00010996"/>
    </source>
</evidence>
<dbReference type="OrthoDB" id="76676at2759"/>
<dbReference type="InterPro" id="IPR036388">
    <property type="entry name" value="WH-like_DNA-bd_sf"/>
</dbReference>
<feature type="compositionally biased region" description="Acidic residues" evidence="12">
    <location>
        <begin position="593"/>
        <end position="609"/>
    </location>
</feature>
<keyword evidence="13" id="KW-1133">Transmembrane helix</keyword>
<proteinExistence type="inferred from homology"/>
<feature type="compositionally biased region" description="Basic and acidic residues" evidence="12">
    <location>
        <begin position="541"/>
        <end position="554"/>
    </location>
</feature>
<dbReference type="PROSITE" id="PS51352">
    <property type="entry name" value="THIOREDOXIN_2"/>
    <property type="match status" value="1"/>
</dbReference>
<name>A0A9P1N031_9PELO</name>
<feature type="compositionally biased region" description="Basic residues" evidence="12">
    <location>
        <begin position="526"/>
        <end position="540"/>
    </location>
</feature>
<evidence type="ECO:0000256" key="12">
    <source>
        <dbReference type="SAM" id="MobiDB-lite"/>
    </source>
</evidence>
<keyword evidence="13" id="KW-0472">Membrane</keyword>
<organism evidence="15 16">
    <name type="scientific">Caenorhabditis angaria</name>
    <dbReference type="NCBI Taxonomy" id="860376"/>
    <lineage>
        <taxon>Eukaryota</taxon>
        <taxon>Metazoa</taxon>
        <taxon>Ecdysozoa</taxon>
        <taxon>Nematoda</taxon>
        <taxon>Chromadorea</taxon>
        <taxon>Rhabditida</taxon>
        <taxon>Rhabditina</taxon>
        <taxon>Rhabditomorpha</taxon>
        <taxon>Rhabditoidea</taxon>
        <taxon>Rhabditidae</taxon>
        <taxon>Peloderinae</taxon>
        <taxon>Caenorhabditis</taxon>
    </lineage>
</organism>
<dbReference type="InterPro" id="IPR036249">
    <property type="entry name" value="Thioredoxin-like_sf"/>
</dbReference>
<evidence type="ECO:0000313" key="15">
    <source>
        <dbReference type="EMBL" id="CAI5442661.1"/>
    </source>
</evidence>
<dbReference type="Pfam" id="PF02630">
    <property type="entry name" value="SCO1-SenC"/>
    <property type="match status" value="1"/>
</dbReference>
<evidence type="ECO:0000256" key="8">
    <source>
        <dbReference type="ARBA" id="ARBA00025232"/>
    </source>
</evidence>
<keyword evidence="13" id="KW-0812">Transmembrane</keyword>
<comment type="similarity">
    <text evidence="2">Belongs to the SCO1/2 family.</text>
</comment>
<dbReference type="Gene3D" id="1.10.10.10">
    <property type="entry name" value="Winged helix-like DNA-binding domain superfamily/Winged helix DNA-binding domain"/>
    <property type="match status" value="1"/>
</dbReference>
<reference evidence="15" key="1">
    <citation type="submission" date="2022-11" db="EMBL/GenBank/DDBJ databases">
        <authorList>
            <person name="Kikuchi T."/>
        </authorList>
    </citation>
    <scope>NUCLEOTIDE SEQUENCE</scope>
    <source>
        <strain evidence="15">PS1010</strain>
    </source>
</reference>
<dbReference type="EMBL" id="CANHGI010000002">
    <property type="protein sequence ID" value="CAI5442661.1"/>
    <property type="molecule type" value="Genomic_DNA"/>
</dbReference>
<dbReference type="GO" id="GO:0005634">
    <property type="term" value="C:nucleus"/>
    <property type="evidence" value="ECO:0007669"/>
    <property type="project" value="UniProtKB-SubCell"/>
</dbReference>
<evidence type="ECO:0000256" key="5">
    <source>
        <dbReference type="ARBA" id="ARBA00023125"/>
    </source>
</evidence>
<dbReference type="GO" id="GO:0003677">
    <property type="term" value="F:DNA binding"/>
    <property type="evidence" value="ECO:0007669"/>
    <property type="project" value="UniProtKB-KW"/>
</dbReference>
<dbReference type="InterPro" id="IPR003782">
    <property type="entry name" value="SCO1/SenC"/>
</dbReference>
<feature type="binding site" evidence="9">
    <location>
        <position position="265"/>
    </location>
    <ligand>
        <name>Cu cation</name>
        <dbReference type="ChEBI" id="CHEBI:23378"/>
    </ligand>
</feature>
<keyword evidence="5 11" id="KW-0238">DNA-binding</keyword>
<dbReference type="InterPro" id="IPR011039">
    <property type="entry name" value="TFIIF_interaction"/>
</dbReference>
<dbReference type="GO" id="GO:0006367">
    <property type="term" value="P:transcription initiation at RNA polymerase II promoter"/>
    <property type="evidence" value="ECO:0007669"/>
    <property type="project" value="InterPro"/>
</dbReference>
<evidence type="ECO:0000256" key="9">
    <source>
        <dbReference type="PIRSR" id="PIRSR603782-1"/>
    </source>
</evidence>
<evidence type="ECO:0000256" key="3">
    <source>
        <dbReference type="ARBA" id="ARBA00023008"/>
    </source>
</evidence>
<dbReference type="InterPro" id="IPR036390">
    <property type="entry name" value="WH_DNA-bd_sf"/>
</dbReference>
<keyword evidence="3 9" id="KW-0186">Copper</keyword>
<evidence type="ECO:0000313" key="16">
    <source>
        <dbReference type="Proteomes" id="UP001152747"/>
    </source>
</evidence>
<dbReference type="Pfam" id="PF05793">
    <property type="entry name" value="TFIIF_alpha"/>
    <property type="match status" value="1"/>
</dbReference>
<dbReference type="SUPFAM" id="SSF50916">
    <property type="entry name" value="Rap30/74 interaction domains"/>
    <property type="match status" value="1"/>
</dbReference>
<comment type="caution">
    <text evidence="15">The sequence shown here is derived from an EMBL/GenBank/DDBJ whole genome shotgun (WGS) entry which is preliminary data.</text>
</comment>
<keyword evidence="4 11" id="KW-0805">Transcription regulation</keyword>
<dbReference type="Gene3D" id="3.40.30.10">
    <property type="entry name" value="Glutaredoxin"/>
    <property type="match status" value="1"/>
</dbReference>
<dbReference type="GO" id="GO:0005739">
    <property type="term" value="C:mitochondrion"/>
    <property type="evidence" value="ECO:0007669"/>
    <property type="project" value="GOC"/>
</dbReference>
<evidence type="ECO:0000256" key="11">
    <source>
        <dbReference type="RuleBase" id="RU366044"/>
    </source>
</evidence>
<dbReference type="Proteomes" id="UP001152747">
    <property type="component" value="Unassembled WGS sequence"/>
</dbReference>
<evidence type="ECO:0000256" key="7">
    <source>
        <dbReference type="ARBA" id="ARBA00023242"/>
    </source>
</evidence>
<protein>
    <recommendedName>
        <fullName evidence="11">Transcription initiation factor IIF subunit alpha</fullName>
    </recommendedName>
</protein>
<dbReference type="PANTHER" id="PTHR12151:SF5">
    <property type="entry name" value="AT19154P"/>
    <property type="match status" value="1"/>
</dbReference>
<comment type="subcellular location">
    <subcellularLocation>
        <location evidence="1 11">Nucleus</location>
    </subcellularLocation>
</comment>
<feature type="compositionally biased region" description="Acidic residues" evidence="12">
    <location>
        <begin position="511"/>
        <end position="520"/>
    </location>
</feature>
<evidence type="ECO:0000256" key="1">
    <source>
        <dbReference type="ARBA" id="ARBA00004123"/>
    </source>
</evidence>
<dbReference type="CDD" id="cd02968">
    <property type="entry name" value="SCO"/>
    <property type="match status" value="1"/>
</dbReference>
<dbReference type="InterPro" id="IPR008851">
    <property type="entry name" value="TFIIF-alpha"/>
</dbReference>
<dbReference type="GO" id="GO:0033617">
    <property type="term" value="P:mitochondrial respiratory chain complex IV assembly"/>
    <property type="evidence" value="ECO:0007669"/>
    <property type="project" value="TreeGrafter"/>
</dbReference>
<evidence type="ECO:0000256" key="13">
    <source>
        <dbReference type="SAM" id="Phobius"/>
    </source>
</evidence>